<evidence type="ECO:0008006" key="5">
    <source>
        <dbReference type="Google" id="ProtNLM"/>
    </source>
</evidence>
<dbReference type="EMBL" id="QOIP01000012">
    <property type="protein sequence ID" value="RLU15626.1"/>
    <property type="molecule type" value="Genomic_DNA"/>
</dbReference>
<accession>A0A3L8D638</accession>
<dbReference type="Proteomes" id="UP000279307">
    <property type="component" value="Chromosome 12"/>
</dbReference>
<evidence type="ECO:0000313" key="3">
    <source>
        <dbReference type="EMBL" id="RLU15626.1"/>
    </source>
</evidence>
<feature type="chain" id="PRO_5036084245" description="Secreted protein" evidence="2">
    <location>
        <begin position="22"/>
        <end position="111"/>
    </location>
</feature>
<dbReference type="AlphaFoldDB" id="A0A3L8D638"/>
<gene>
    <name evidence="3" type="ORF">DMN91_011379</name>
    <name evidence="4" type="ORF">DMN91_011384</name>
</gene>
<comment type="caution">
    <text evidence="4">The sequence shown here is derived from an EMBL/GenBank/DDBJ whole genome shotgun (WGS) entry which is preliminary data.</text>
</comment>
<protein>
    <recommendedName>
        <fullName evidence="5">Secreted protein</fullName>
    </recommendedName>
</protein>
<reference evidence="4" key="2">
    <citation type="submission" date="2018-07" db="EMBL/GenBank/DDBJ databases">
        <authorList>
            <person name="Mckenzie S.K."/>
            <person name="Kronauer D.J.C."/>
        </authorList>
    </citation>
    <scope>NUCLEOTIDE SEQUENCE</scope>
    <source>
        <strain evidence="4">Clonal line C1</strain>
    </source>
</reference>
<reference evidence="4" key="1">
    <citation type="journal article" date="2018" name="Genome Res.">
        <title>The genomic architecture and molecular evolution of ant odorant receptors.</title>
        <authorList>
            <person name="McKenzie S.K."/>
            <person name="Kronauer D.J.C."/>
        </authorList>
    </citation>
    <scope>NUCLEOTIDE SEQUENCE [LARGE SCALE GENOMIC DNA]</scope>
    <source>
        <strain evidence="4">Clonal line C1</strain>
    </source>
</reference>
<keyword evidence="2" id="KW-0732">Signal</keyword>
<evidence type="ECO:0000256" key="2">
    <source>
        <dbReference type="SAM" id="SignalP"/>
    </source>
</evidence>
<organism evidence="4">
    <name type="scientific">Ooceraea biroi</name>
    <name type="common">Clonal raider ant</name>
    <name type="synonym">Cerapachys biroi</name>
    <dbReference type="NCBI Taxonomy" id="2015173"/>
    <lineage>
        <taxon>Eukaryota</taxon>
        <taxon>Metazoa</taxon>
        <taxon>Ecdysozoa</taxon>
        <taxon>Arthropoda</taxon>
        <taxon>Hexapoda</taxon>
        <taxon>Insecta</taxon>
        <taxon>Pterygota</taxon>
        <taxon>Neoptera</taxon>
        <taxon>Endopterygota</taxon>
        <taxon>Hymenoptera</taxon>
        <taxon>Apocrita</taxon>
        <taxon>Aculeata</taxon>
        <taxon>Formicoidea</taxon>
        <taxon>Formicidae</taxon>
        <taxon>Dorylinae</taxon>
        <taxon>Ooceraea</taxon>
    </lineage>
</organism>
<proteinExistence type="predicted"/>
<feature type="compositionally biased region" description="Basic and acidic residues" evidence="1">
    <location>
        <begin position="61"/>
        <end position="73"/>
    </location>
</feature>
<evidence type="ECO:0000256" key="1">
    <source>
        <dbReference type="SAM" id="MobiDB-lite"/>
    </source>
</evidence>
<sequence length="111" mass="13279">MKNTAPCIILILLWRFMMLYAKHFENPTCSEFQVWKALRMSKERHRSSRSRKKTHGAGTRMQHDLWSDERPNEESNDNLMDQESIRTIRKNNMGTTSRNGRRTTHRFDLVL</sequence>
<feature type="region of interest" description="Disordered" evidence="1">
    <location>
        <begin position="41"/>
        <end position="111"/>
    </location>
</feature>
<feature type="signal peptide" evidence="2">
    <location>
        <begin position="1"/>
        <end position="21"/>
    </location>
</feature>
<evidence type="ECO:0000313" key="4">
    <source>
        <dbReference type="EMBL" id="RLU15631.1"/>
    </source>
</evidence>
<name>A0A3L8D638_OOCBI</name>
<dbReference type="EMBL" id="QOIP01000012">
    <property type="protein sequence ID" value="RLU15631.1"/>
    <property type="molecule type" value="Genomic_DNA"/>
</dbReference>
<feature type="compositionally biased region" description="Basic residues" evidence="1">
    <location>
        <begin position="42"/>
        <end position="55"/>
    </location>
</feature>